<gene>
    <name evidence="1" type="ORF">SDC9_48511</name>
</gene>
<dbReference type="AlphaFoldDB" id="A0A644WEI9"/>
<accession>A0A644WEI9</accession>
<proteinExistence type="predicted"/>
<organism evidence="1">
    <name type="scientific">bioreactor metagenome</name>
    <dbReference type="NCBI Taxonomy" id="1076179"/>
    <lineage>
        <taxon>unclassified sequences</taxon>
        <taxon>metagenomes</taxon>
        <taxon>ecological metagenomes</taxon>
    </lineage>
</organism>
<dbReference type="EMBL" id="VSSQ01000856">
    <property type="protein sequence ID" value="MPM02266.1"/>
    <property type="molecule type" value="Genomic_DNA"/>
</dbReference>
<name>A0A644WEI9_9ZZZZ</name>
<evidence type="ECO:0000313" key="1">
    <source>
        <dbReference type="EMBL" id="MPM02266.1"/>
    </source>
</evidence>
<reference evidence="1" key="1">
    <citation type="submission" date="2019-08" db="EMBL/GenBank/DDBJ databases">
        <authorList>
            <person name="Kucharzyk K."/>
            <person name="Murdoch R.W."/>
            <person name="Higgins S."/>
            <person name="Loffler F."/>
        </authorList>
    </citation>
    <scope>NUCLEOTIDE SEQUENCE</scope>
</reference>
<comment type="caution">
    <text evidence="1">The sequence shown here is derived from an EMBL/GenBank/DDBJ whole genome shotgun (WGS) entry which is preliminary data.</text>
</comment>
<protein>
    <submittedName>
        <fullName evidence="1">Uncharacterized protein</fullName>
    </submittedName>
</protein>
<sequence length="78" mass="8604">MVLGNKKEETFLLPLFWRSGSDATVGMLTSYALSATGPAEYFAANDSVLFSGFFIYSVEAQRVIYVTFSRISVTRCSS</sequence>